<evidence type="ECO:0000256" key="1">
    <source>
        <dbReference type="SAM" id="SignalP"/>
    </source>
</evidence>
<keyword evidence="1" id="KW-0732">Signal</keyword>
<dbReference type="AlphaFoldDB" id="A0A0N4ZDJ0"/>
<sequence>MKVILFPILVFFFITTSIALQLKYNEGSACAEDKDCWCYVETPKCNTAGRISGCVNETCVCYPEGCDVHPFIRLG</sequence>
<evidence type="ECO:0000313" key="2">
    <source>
        <dbReference type="Proteomes" id="UP000038045"/>
    </source>
</evidence>
<feature type="chain" id="PRO_5005891540" evidence="1">
    <location>
        <begin position="20"/>
        <end position="75"/>
    </location>
</feature>
<dbReference type="Proteomes" id="UP000038045">
    <property type="component" value="Unplaced"/>
</dbReference>
<evidence type="ECO:0000313" key="3">
    <source>
        <dbReference type="WBParaSite" id="PTRK_0000565300.1"/>
    </source>
</evidence>
<organism evidence="2 3">
    <name type="scientific">Parastrongyloides trichosuri</name>
    <name type="common">Possum-specific nematode worm</name>
    <dbReference type="NCBI Taxonomy" id="131310"/>
    <lineage>
        <taxon>Eukaryota</taxon>
        <taxon>Metazoa</taxon>
        <taxon>Ecdysozoa</taxon>
        <taxon>Nematoda</taxon>
        <taxon>Chromadorea</taxon>
        <taxon>Rhabditida</taxon>
        <taxon>Tylenchina</taxon>
        <taxon>Panagrolaimomorpha</taxon>
        <taxon>Strongyloidoidea</taxon>
        <taxon>Strongyloididae</taxon>
        <taxon>Parastrongyloides</taxon>
    </lineage>
</organism>
<name>A0A0N4ZDJ0_PARTI</name>
<accession>A0A0N4ZDJ0</accession>
<feature type="signal peptide" evidence="1">
    <location>
        <begin position="1"/>
        <end position="19"/>
    </location>
</feature>
<proteinExistence type="predicted"/>
<keyword evidence="2" id="KW-1185">Reference proteome</keyword>
<protein>
    <submittedName>
        <fullName evidence="3">Uncharacterized protein</fullName>
    </submittedName>
</protein>
<dbReference type="WBParaSite" id="PTRK_0000565300.1">
    <property type="protein sequence ID" value="PTRK_0000565300.1"/>
    <property type="gene ID" value="PTRK_0000565300"/>
</dbReference>
<reference evidence="3" key="1">
    <citation type="submission" date="2017-02" db="UniProtKB">
        <authorList>
            <consortium name="WormBaseParasite"/>
        </authorList>
    </citation>
    <scope>IDENTIFICATION</scope>
</reference>